<protein>
    <submittedName>
        <fullName evidence="2">Uncharacterized protein</fullName>
    </submittedName>
</protein>
<feature type="region of interest" description="Disordered" evidence="1">
    <location>
        <begin position="191"/>
        <end position="236"/>
    </location>
</feature>
<accession>A0ABP0K8A6</accession>
<evidence type="ECO:0000313" key="3">
    <source>
        <dbReference type="Proteomes" id="UP001642484"/>
    </source>
</evidence>
<comment type="caution">
    <text evidence="2">The sequence shown here is derived from an EMBL/GenBank/DDBJ whole genome shotgun (WGS) entry which is preliminary data.</text>
</comment>
<feature type="region of interest" description="Disordered" evidence="1">
    <location>
        <begin position="68"/>
        <end position="120"/>
    </location>
</feature>
<keyword evidence="3" id="KW-1185">Reference proteome</keyword>
<gene>
    <name evidence="2" type="ORF">CCMP2556_LOCUS15081</name>
</gene>
<feature type="non-terminal residue" evidence="2">
    <location>
        <position position="236"/>
    </location>
</feature>
<evidence type="ECO:0000313" key="2">
    <source>
        <dbReference type="EMBL" id="CAK9023025.1"/>
    </source>
</evidence>
<feature type="region of interest" description="Disordered" evidence="1">
    <location>
        <begin position="1"/>
        <end position="20"/>
    </location>
</feature>
<reference evidence="2 3" key="1">
    <citation type="submission" date="2024-02" db="EMBL/GenBank/DDBJ databases">
        <authorList>
            <person name="Chen Y."/>
            <person name="Shah S."/>
            <person name="Dougan E. K."/>
            <person name="Thang M."/>
            <person name="Chan C."/>
        </authorList>
    </citation>
    <scope>NUCLEOTIDE SEQUENCE [LARGE SCALE GENOMIC DNA]</scope>
</reference>
<evidence type="ECO:0000256" key="1">
    <source>
        <dbReference type="SAM" id="MobiDB-lite"/>
    </source>
</evidence>
<organism evidence="2 3">
    <name type="scientific">Durusdinium trenchii</name>
    <dbReference type="NCBI Taxonomy" id="1381693"/>
    <lineage>
        <taxon>Eukaryota</taxon>
        <taxon>Sar</taxon>
        <taxon>Alveolata</taxon>
        <taxon>Dinophyceae</taxon>
        <taxon>Suessiales</taxon>
        <taxon>Symbiodiniaceae</taxon>
        <taxon>Durusdinium</taxon>
    </lineage>
</organism>
<proteinExistence type="predicted"/>
<dbReference type="Proteomes" id="UP001642484">
    <property type="component" value="Unassembled WGS sequence"/>
</dbReference>
<sequence>SLPDTMETLPYQFDDSSLSAPAKGFVSHGDTFVISDDEKGNEDDELSPTVVLSFYTPSESYVVTNLEALEGDTSEQPALPSGEVAAPAGDQFASDAKTGTTEDLEDSQVPWTQTPEHLKGDKEIFQDSVMGTAGCAEEVDQPMVSLDDKKEEEPAHQAVECAVGTACEKGEAETPSLASLVENGMDLANVQAPVVTRREQLGSDDRSLQKKKEEDANEDQDADFQADAAGEGDLAE</sequence>
<feature type="compositionally biased region" description="Acidic residues" evidence="1">
    <location>
        <begin position="215"/>
        <end position="224"/>
    </location>
</feature>
<name>A0ABP0K8A6_9DINO</name>
<feature type="compositionally biased region" description="Basic and acidic residues" evidence="1">
    <location>
        <begin position="196"/>
        <end position="214"/>
    </location>
</feature>
<feature type="non-terminal residue" evidence="2">
    <location>
        <position position="1"/>
    </location>
</feature>
<dbReference type="EMBL" id="CAXAMN010007818">
    <property type="protein sequence ID" value="CAK9023025.1"/>
    <property type="molecule type" value="Genomic_DNA"/>
</dbReference>